<dbReference type="Proteomes" id="UP000094444">
    <property type="component" value="Unassembled WGS sequence"/>
</dbReference>
<evidence type="ECO:0000313" key="3">
    <source>
        <dbReference type="Proteomes" id="UP000094444"/>
    </source>
</evidence>
<dbReference type="InParanoid" id="A0A2P5HUB8"/>
<dbReference type="InterPro" id="IPR052895">
    <property type="entry name" value="HetReg/Transcr_Mod"/>
</dbReference>
<evidence type="ECO:0000313" key="2">
    <source>
        <dbReference type="EMBL" id="POS73840.1"/>
    </source>
</evidence>
<name>A0A2P5HUB8_DIAHE</name>
<proteinExistence type="predicted"/>
<dbReference type="InterPro" id="IPR010730">
    <property type="entry name" value="HET"/>
</dbReference>
<dbReference type="Pfam" id="PF06985">
    <property type="entry name" value="HET"/>
    <property type="match status" value="1"/>
</dbReference>
<evidence type="ECO:0000259" key="1">
    <source>
        <dbReference type="Pfam" id="PF06985"/>
    </source>
</evidence>
<gene>
    <name evidence="2" type="ORF">DHEL01_v207771</name>
</gene>
<accession>A0A2P5HUB8</accession>
<dbReference type="PANTHER" id="PTHR24148">
    <property type="entry name" value="ANKYRIN REPEAT DOMAIN-CONTAINING PROTEIN 39 HOMOLOG-RELATED"/>
    <property type="match status" value="1"/>
</dbReference>
<dbReference type="OrthoDB" id="2157530at2759"/>
<dbReference type="EMBL" id="MAVT02000726">
    <property type="protein sequence ID" value="POS73840.1"/>
    <property type="molecule type" value="Genomic_DNA"/>
</dbReference>
<sequence>MAPYQYEPLGSPTTQIRLLELLPGRGILQCKLKVTDLDEARRTYEPISYCWKTYTREHWWGSTYKEKKKQKTIRVLVDGLDLLITESLHAALRRMRFKPICRVLWADAICINQADDSEKSAQVSIMGKIYQNGLRTLVWLGDADCWTRTAFSQLKRAADRDSNELEDFSKDSDSESDKATRHTTPRSLRLIWEICKTSHLFLALRSIDSRPYFERAWIVQEVVMSESVLVMCGKHRITGEQLYDGLYYYPGFHTDRTELILYGFVDLRENQGLYCLDQIIGKLSHMKASDPRDKVYSALALHQNCEDCEPITVSYSKDVDEVFLDATRLLLLRSPNLDLLSLSYGTTLPDGKDVPSWVWNPEAGSTRFHFSWDAHAVNASQGTEFRVRFQGRMLGLNGYAFDNVKKVGDVLSLNPDFLSHDSTIEAMKCYLSWVDVSGLNKQGITEVGAKARALAFRRALKPLSGNFAYSMEDEADAEDEADGEDFDLFHAEMMKRFGESLYPGKKTKGWSRLGLWANIEAVRFISFTTPAWLRFLS</sequence>
<dbReference type="PANTHER" id="PTHR24148:SF64">
    <property type="entry name" value="HETEROKARYON INCOMPATIBILITY DOMAIN-CONTAINING PROTEIN"/>
    <property type="match status" value="1"/>
</dbReference>
<keyword evidence="3" id="KW-1185">Reference proteome</keyword>
<comment type="caution">
    <text evidence="2">The sequence shown here is derived from an EMBL/GenBank/DDBJ whole genome shotgun (WGS) entry which is preliminary data.</text>
</comment>
<dbReference type="AlphaFoldDB" id="A0A2P5HUB8"/>
<reference evidence="2" key="1">
    <citation type="submission" date="2017-09" db="EMBL/GenBank/DDBJ databases">
        <title>Polyketide synthases of a Diaporthe helianthi virulent isolate.</title>
        <authorList>
            <person name="Baroncelli R."/>
        </authorList>
    </citation>
    <scope>NUCLEOTIDE SEQUENCE [LARGE SCALE GENOMIC DNA]</scope>
    <source>
        <strain evidence="2">7/96</strain>
    </source>
</reference>
<feature type="domain" description="Heterokaryon incompatibility" evidence="1">
    <location>
        <begin position="44"/>
        <end position="221"/>
    </location>
</feature>
<organism evidence="2 3">
    <name type="scientific">Diaporthe helianthi</name>
    <dbReference type="NCBI Taxonomy" id="158607"/>
    <lineage>
        <taxon>Eukaryota</taxon>
        <taxon>Fungi</taxon>
        <taxon>Dikarya</taxon>
        <taxon>Ascomycota</taxon>
        <taxon>Pezizomycotina</taxon>
        <taxon>Sordariomycetes</taxon>
        <taxon>Sordariomycetidae</taxon>
        <taxon>Diaporthales</taxon>
        <taxon>Diaporthaceae</taxon>
        <taxon>Diaporthe</taxon>
    </lineage>
</organism>
<protein>
    <recommendedName>
        <fullName evidence="1">Heterokaryon incompatibility domain-containing protein</fullName>
    </recommendedName>
</protein>